<dbReference type="SUPFAM" id="SSF89550">
    <property type="entry name" value="PHP domain-like"/>
    <property type="match status" value="1"/>
</dbReference>
<dbReference type="GO" id="GO:0004725">
    <property type="term" value="F:protein tyrosine phosphatase activity"/>
    <property type="evidence" value="ECO:0007669"/>
    <property type="project" value="UniProtKB-EC"/>
</dbReference>
<dbReference type="InterPro" id="IPR016667">
    <property type="entry name" value="Caps_polysacc_synth_CpsB/CapC"/>
</dbReference>
<keyword evidence="3 6" id="KW-0378">Hydrolase</keyword>
<organism evidence="6 7">
    <name type="scientific">Clostridium tepidiprofundi DSM 19306</name>
    <dbReference type="NCBI Taxonomy" id="1121338"/>
    <lineage>
        <taxon>Bacteria</taxon>
        <taxon>Bacillati</taxon>
        <taxon>Bacillota</taxon>
        <taxon>Clostridia</taxon>
        <taxon>Eubacteriales</taxon>
        <taxon>Clostridiaceae</taxon>
        <taxon>Clostridium</taxon>
    </lineage>
</organism>
<evidence type="ECO:0000313" key="6">
    <source>
        <dbReference type="EMBL" id="KYH34271.1"/>
    </source>
</evidence>
<dbReference type="RefSeq" id="WP_066825551.1">
    <property type="nucleotide sequence ID" value="NZ_LTBA01000020.1"/>
</dbReference>
<evidence type="ECO:0000256" key="3">
    <source>
        <dbReference type="ARBA" id="ARBA00022801"/>
    </source>
</evidence>
<dbReference type="AlphaFoldDB" id="A0A151B2Y6"/>
<dbReference type="Gene3D" id="3.20.20.140">
    <property type="entry name" value="Metal-dependent hydrolases"/>
    <property type="match status" value="1"/>
</dbReference>
<dbReference type="Pfam" id="PF19567">
    <property type="entry name" value="CpsB_CapC"/>
    <property type="match status" value="1"/>
</dbReference>
<evidence type="ECO:0000256" key="4">
    <source>
        <dbReference type="ARBA" id="ARBA00022912"/>
    </source>
</evidence>
<dbReference type="OrthoDB" id="9788539at2"/>
<evidence type="ECO:0000256" key="1">
    <source>
        <dbReference type="ARBA" id="ARBA00005750"/>
    </source>
</evidence>
<dbReference type="InterPro" id="IPR016195">
    <property type="entry name" value="Pol/histidinol_Pase-like"/>
</dbReference>
<protein>
    <recommendedName>
        <fullName evidence="2">protein-tyrosine-phosphatase</fullName>
        <ecNumber evidence="2">3.1.3.48</ecNumber>
    </recommendedName>
</protein>
<keyword evidence="4" id="KW-0904">Protein phosphatase</keyword>
<evidence type="ECO:0000256" key="2">
    <source>
        <dbReference type="ARBA" id="ARBA00013064"/>
    </source>
</evidence>
<dbReference type="GO" id="GO:0030145">
    <property type="term" value="F:manganese ion binding"/>
    <property type="evidence" value="ECO:0007669"/>
    <property type="project" value="InterPro"/>
</dbReference>
<dbReference type="PANTHER" id="PTHR39181">
    <property type="entry name" value="TYROSINE-PROTEIN PHOSPHATASE YWQE"/>
    <property type="match status" value="1"/>
</dbReference>
<dbReference type="STRING" id="1121338.CLTEP_17700"/>
<sequence length="251" mass="28781">MIDMHCHIIPGIDDGPKDIETSIEMLRIAERVGIKTIIATPHFYRNFYEIEYEEVIKRTIEMNNIVHGKGINIKILPGQEVFLDKHTVDLYEEGIIGGLNNSRYLLVELPFDKPPKYVLDIIYEFRIRNVVPVIAHPERYSYVIKKPSILNDFIEEGCLFQINAGSLLGKFGKNVYKTAKLLVNNEICDVIGSDAHSTKIRSPKLLAEATEMLKNRTIICENTVINSKIMTDNKTIISKHEKIKARIILFR</sequence>
<comment type="similarity">
    <text evidence="1">Belongs to the metallo-dependent hydrolases superfamily. CpsB/CapC family.</text>
</comment>
<dbReference type="Proteomes" id="UP000075531">
    <property type="component" value="Unassembled WGS sequence"/>
</dbReference>
<comment type="caution">
    <text evidence="6">The sequence shown here is derived from an EMBL/GenBank/DDBJ whole genome shotgun (WGS) entry which is preliminary data.</text>
</comment>
<dbReference type="PATRIC" id="fig|1121338.3.peg.1811"/>
<comment type="catalytic activity">
    <reaction evidence="5">
        <text>O-phospho-L-tyrosyl-[protein] + H2O = L-tyrosyl-[protein] + phosphate</text>
        <dbReference type="Rhea" id="RHEA:10684"/>
        <dbReference type="Rhea" id="RHEA-COMP:10136"/>
        <dbReference type="Rhea" id="RHEA-COMP:20101"/>
        <dbReference type="ChEBI" id="CHEBI:15377"/>
        <dbReference type="ChEBI" id="CHEBI:43474"/>
        <dbReference type="ChEBI" id="CHEBI:46858"/>
        <dbReference type="ChEBI" id="CHEBI:61978"/>
        <dbReference type="EC" id="3.1.3.48"/>
    </reaction>
</comment>
<evidence type="ECO:0000313" key="7">
    <source>
        <dbReference type="Proteomes" id="UP000075531"/>
    </source>
</evidence>
<reference evidence="6 7" key="1">
    <citation type="submission" date="2016-02" db="EMBL/GenBank/DDBJ databases">
        <title>Genome sequence of Clostridium tepidiprofundi DSM 19306.</title>
        <authorList>
            <person name="Poehlein A."/>
            <person name="Daniel R."/>
        </authorList>
    </citation>
    <scope>NUCLEOTIDE SEQUENCE [LARGE SCALE GENOMIC DNA]</scope>
    <source>
        <strain evidence="6 7">DSM 19306</strain>
    </source>
</reference>
<dbReference type="PIRSF" id="PIRSF016557">
    <property type="entry name" value="Caps_synth_CpsB"/>
    <property type="match status" value="1"/>
</dbReference>
<dbReference type="EMBL" id="LTBA01000020">
    <property type="protein sequence ID" value="KYH34271.1"/>
    <property type="molecule type" value="Genomic_DNA"/>
</dbReference>
<dbReference type="EC" id="3.1.3.48" evidence="2"/>
<dbReference type="PANTHER" id="PTHR39181:SF1">
    <property type="entry name" value="TYROSINE-PROTEIN PHOSPHATASE YWQE"/>
    <property type="match status" value="1"/>
</dbReference>
<name>A0A151B2Y6_9CLOT</name>
<evidence type="ECO:0000256" key="5">
    <source>
        <dbReference type="ARBA" id="ARBA00051722"/>
    </source>
</evidence>
<accession>A0A151B2Y6</accession>
<proteinExistence type="inferred from homology"/>
<gene>
    <name evidence="6" type="primary">ywqE</name>
    <name evidence="6" type="ORF">CLTEP_17700</name>
</gene>
<keyword evidence="7" id="KW-1185">Reference proteome</keyword>